<dbReference type="HOGENOM" id="CLU_026010_0_0_1"/>
<evidence type="ECO:0000256" key="12">
    <source>
        <dbReference type="ARBA" id="ARBA00023180"/>
    </source>
</evidence>
<dbReference type="PANTHER" id="PTHR23343">
    <property type="entry name" value="ZONA PELLUCIDA SPERM-BINDING PROTEIN"/>
    <property type="match status" value="1"/>
</dbReference>
<evidence type="ECO:0000256" key="6">
    <source>
        <dbReference type="ARBA" id="ARBA00022685"/>
    </source>
</evidence>
<keyword evidence="12" id="KW-0325">Glycoprotein</keyword>
<dbReference type="InterPro" id="IPR044913">
    <property type="entry name" value="P_trefoil_dom_sf"/>
</dbReference>
<evidence type="ECO:0000256" key="9">
    <source>
        <dbReference type="ARBA" id="ARBA00023136"/>
    </source>
</evidence>
<keyword evidence="20" id="KW-0732">Signal</keyword>
<evidence type="ECO:0000256" key="16">
    <source>
        <dbReference type="ARBA" id="ARBA00040238"/>
    </source>
</evidence>
<evidence type="ECO:0000256" key="17">
    <source>
        <dbReference type="ARBA" id="ARBA00042273"/>
    </source>
</evidence>
<keyword evidence="10 19" id="KW-1015">Disulfide bond</keyword>
<evidence type="ECO:0000256" key="10">
    <source>
        <dbReference type="ARBA" id="ARBA00023157"/>
    </source>
</evidence>
<dbReference type="Proteomes" id="UP000008672">
    <property type="component" value="Unassembled WGS sequence"/>
</dbReference>
<evidence type="ECO:0000313" key="24">
    <source>
        <dbReference type="Proteomes" id="UP000008672"/>
    </source>
</evidence>
<dbReference type="PROSITE" id="PS51448">
    <property type="entry name" value="P_TREFOIL_2"/>
    <property type="match status" value="1"/>
</dbReference>
<keyword evidence="3" id="KW-1003">Cell membrane</keyword>
<reference evidence="23" key="3">
    <citation type="submission" date="2025-09" db="UniProtKB">
        <authorList>
            <consortium name="Ensembl"/>
        </authorList>
    </citation>
    <scope>IDENTIFICATION</scope>
</reference>
<dbReference type="CDD" id="cd00111">
    <property type="entry name" value="Trefoil"/>
    <property type="match status" value="1"/>
</dbReference>
<dbReference type="eggNOG" id="ENOG502QU54">
    <property type="taxonomic scope" value="Eukaryota"/>
</dbReference>
<evidence type="ECO:0000259" key="21">
    <source>
        <dbReference type="PROSITE" id="PS51034"/>
    </source>
</evidence>
<evidence type="ECO:0000259" key="22">
    <source>
        <dbReference type="PROSITE" id="PS51448"/>
    </source>
</evidence>
<dbReference type="STRING" id="7897.ENSLACP00000009272"/>
<dbReference type="Bgee" id="ENSLACG00000008179">
    <property type="expression patterns" value="Expressed in pectoral fin and 1 other cell type or tissue"/>
</dbReference>
<keyword evidence="8" id="KW-1133">Transmembrane helix</keyword>
<accession>H3AI01</accession>
<comment type="subcellular location">
    <subcellularLocation>
        <location evidence="1">Cell membrane</location>
        <topology evidence="1">Single-pass type I membrane protein</topology>
    </subcellularLocation>
    <subcellularLocation>
        <location evidence="14">Zona pellucida</location>
    </subcellularLocation>
</comment>
<name>H3AI01_LATCH</name>
<reference evidence="23" key="2">
    <citation type="submission" date="2025-08" db="UniProtKB">
        <authorList>
            <consortium name="Ensembl"/>
        </authorList>
    </citation>
    <scope>IDENTIFICATION</scope>
</reference>
<dbReference type="GO" id="GO:0035804">
    <property type="term" value="F:structural constituent of egg coat"/>
    <property type="evidence" value="ECO:0007669"/>
    <property type="project" value="TreeGrafter"/>
</dbReference>
<keyword evidence="9" id="KW-0472">Membrane</keyword>
<dbReference type="SMART" id="SM00241">
    <property type="entry name" value="ZP"/>
    <property type="match status" value="1"/>
</dbReference>
<dbReference type="GO" id="GO:0007339">
    <property type="term" value="P:binding of sperm to zona pellucida"/>
    <property type="evidence" value="ECO:0007669"/>
    <property type="project" value="TreeGrafter"/>
</dbReference>
<dbReference type="Gene3D" id="2.60.40.3210">
    <property type="entry name" value="Zona pellucida, ZP-N domain"/>
    <property type="match status" value="1"/>
</dbReference>
<evidence type="ECO:0000256" key="3">
    <source>
        <dbReference type="ARBA" id="ARBA00022475"/>
    </source>
</evidence>
<comment type="caution">
    <text evidence="19">Lacks conserved residue(s) required for the propagation of feature annotation.</text>
</comment>
<evidence type="ECO:0000256" key="19">
    <source>
        <dbReference type="PROSITE-ProRule" id="PRU00779"/>
    </source>
</evidence>
<keyword evidence="5" id="KW-0272">Extracellular matrix</keyword>
<dbReference type="GeneTree" id="ENSGT00940000161188"/>
<evidence type="ECO:0000256" key="5">
    <source>
        <dbReference type="ARBA" id="ARBA00022530"/>
    </source>
</evidence>
<dbReference type="InParanoid" id="H3AI01"/>
<dbReference type="Pfam" id="PF00088">
    <property type="entry name" value="Trefoil"/>
    <property type="match status" value="1"/>
</dbReference>
<comment type="similarity">
    <text evidence="2">Belongs to the ZP domain family. ZPB subfamily.</text>
</comment>
<feature type="domain" description="ZP" evidence="21">
    <location>
        <begin position="145"/>
        <end position="417"/>
    </location>
</feature>
<dbReference type="Gene3D" id="4.10.110.10">
    <property type="entry name" value="Spasmolytic Protein, domain 1"/>
    <property type="match status" value="1"/>
</dbReference>
<evidence type="ECO:0000256" key="14">
    <source>
        <dbReference type="ARBA" id="ARBA00024183"/>
    </source>
</evidence>
<feature type="disulfide bond" evidence="19">
    <location>
        <begin position="110"/>
        <end position="125"/>
    </location>
</feature>
<feature type="disulfide bond" evidence="19">
    <location>
        <begin position="100"/>
        <end position="126"/>
    </location>
</feature>
<evidence type="ECO:0000256" key="2">
    <source>
        <dbReference type="ARBA" id="ARBA00010863"/>
    </source>
</evidence>
<sequence>EFPPGFTGNAFELLLVWFFFSVSKELENDGGCTCGDVMVYDHVDQNTVIKASYQSCIIGWAHSILSIWGEEGVQEMLRRTLAVQRCPAPWVGDSPGEPTCEVPSGRRVACGSLGISDAACRSKGCCYTQDNAEMPCYYGNTVFIGCSKTGRFVILLEKEMTKPPLDLTSVYLKGGLSTSCNPVNRSSDLIVFNFPVSACGAIKKVEGGNVIYETDVMATRQVLEGPKGKVTRDSLFRLTVRCRYNGSDDQQLEAMVYTLAPPLPATDKGDLQIELRIAKGSQYSSWYLDSDYPLVKFLRDPVFVEVRILGRTDPSLVLMLKRCWATPNQELHNNVSWSILEDGCPFAGDNYQTVLHKVTMSSGLQFPSHHKRFEVKTFVFMEESGAHPLSGEIYFHCSAVVCQPSAWESCMTACEPRIFIFPGKRSIAHLTQQNHE</sequence>
<dbReference type="Pfam" id="PF23344">
    <property type="entry name" value="ZP-N"/>
    <property type="match status" value="1"/>
</dbReference>
<feature type="chain" id="PRO_5003580336" description="Zona pellucida sperm-binding protein 4" evidence="20">
    <location>
        <begin position="26"/>
        <end position="436"/>
    </location>
</feature>
<dbReference type="InterPro" id="IPR051148">
    <property type="entry name" value="Zona_Pellucida_Domain_gp"/>
</dbReference>
<keyword evidence="13" id="KW-0278">Fertilization</keyword>
<evidence type="ECO:0000256" key="4">
    <source>
        <dbReference type="ARBA" id="ARBA00022525"/>
    </source>
</evidence>
<dbReference type="SMART" id="SM00018">
    <property type="entry name" value="PD"/>
    <property type="match status" value="1"/>
</dbReference>
<evidence type="ECO:0000256" key="18">
    <source>
        <dbReference type="ARBA" id="ARBA00042573"/>
    </source>
</evidence>
<dbReference type="Ensembl" id="ENSLACT00000009343.1">
    <property type="protein sequence ID" value="ENSLACP00000009272.1"/>
    <property type="gene ID" value="ENSLACG00000008179.1"/>
</dbReference>
<dbReference type="AlphaFoldDB" id="H3AI01"/>
<feature type="domain" description="P-type" evidence="22">
    <location>
        <begin position="98"/>
        <end position="140"/>
    </location>
</feature>
<evidence type="ECO:0000256" key="1">
    <source>
        <dbReference type="ARBA" id="ARBA00004251"/>
    </source>
</evidence>
<evidence type="ECO:0000313" key="23">
    <source>
        <dbReference type="Ensembl" id="ENSLACP00000009272.1"/>
    </source>
</evidence>
<evidence type="ECO:0000256" key="15">
    <source>
        <dbReference type="ARBA" id="ARBA00037545"/>
    </source>
</evidence>
<organism evidence="23 24">
    <name type="scientific">Latimeria chalumnae</name>
    <name type="common">Coelacanth</name>
    <dbReference type="NCBI Taxonomy" id="7897"/>
    <lineage>
        <taxon>Eukaryota</taxon>
        <taxon>Metazoa</taxon>
        <taxon>Chordata</taxon>
        <taxon>Craniata</taxon>
        <taxon>Vertebrata</taxon>
        <taxon>Euteleostomi</taxon>
        <taxon>Coelacanthiformes</taxon>
        <taxon>Coelacanthidae</taxon>
        <taxon>Latimeria</taxon>
    </lineage>
</organism>
<keyword evidence="24" id="KW-1185">Reference proteome</keyword>
<dbReference type="InterPro" id="IPR000519">
    <property type="entry name" value="P_trefoil_dom"/>
</dbReference>
<dbReference type="InterPro" id="IPR055355">
    <property type="entry name" value="ZP-C"/>
</dbReference>
<evidence type="ECO:0000256" key="7">
    <source>
        <dbReference type="ARBA" id="ARBA00022692"/>
    </source>
</evidence>
<dbReference type="PROSITE" id="PS00025">
    <property type="entry name" value="P_TREFOIL_1"/>
    <property type="match status" value="1"/>
</dbReference>
<comment type="function">
    <text evidence="15">Component of the zona pellucida, an extracellular matrix surrounding oocytes which mediates sperm binding, induction of the acrosome reaction and prevents post-fertilization polyspermy. The zona pellucida is composed of 3 to 4 glycoproteins, ZP1, ZP2, ZP3, and ZP4. ZP4 may act as a sperm receptor.</text>
</comment>
<dbReference type="GO" id="GO:0060468">
    <property type="term" value="P:prevention of polyspermy"/>
    <property type="evidence" value="ECO:0007669"/>
    <property type="project" value="TreeGrafter"/>
</dbReference>
<dbReference type="GO" id="GO:0032190">
    <property type="term" value="F:acrosin binding"/>
    <property type="evidence" value="ECO:0007669"/>
    <property type="project" value="TreeGrafter"/>
</dbReference>
<keyword evidence="11" id="KW-0675">Receptor</keyword>
<dbReference type="EMBL" id="AFYH01159167">
    <property type="status" value="NOT_ANNOTATED_CDS"/>
    <property type="molecule type" value="Genomic_DNA"/>
</dbReference>
<evidence type="ECO:0000256" key="8">
    <source>
        <dbReference type="ARBA" id="ARBA00022989"/>
    </source>
</evidence>
<evidence type="ECO:0000256" key="13">
    <source>
        <dbReference type="ARBA" id="ARBA00023279"/>
    </source>
</evidence>
<dbReference type="Pfam" id="PF00100">
    <property type="entry name" value="Zona_pellucida"/>
    <property type="match status" value="1"/>
</dbReference>
<keyword evidence="7" id="KW-0812">Transmembrane</keyword>
<dbReference type="GO" id="GO:0005886">
    <property type="term" value="C:plasma membrane"/>
    <property type="evidence" value="ECO:0007669"/>
    <property type="project" value="UniProtKB-SubCell"/>
</dbReference>
<feature type="signal peptide" evidence="20">
    <location>
        <begin position="1"/>
        <end position="25"/>
    </location>
</feature>
<dbReference type="InterPro" id="IPR042235">
    <property type="entry name" value="ZP-C_dom"/>
</dbReference>
<dbReference type="PANTHER" id="PTHR23343:SF31">
    <property type="entry name" value="ZONA PELLUCIDA SPERM-BINDING PROTEIN 4"/>
    <property type="match status" value="1"/>
</dbReference>
<keyword evidence="4" id="KW-0964">Secreted</keyword>
<dbReference type="GO" id="GO:0035805">
    <property type="term" value="C:egg coat"/>
    <property type="evidence" value="ECO:0007669"/>
    <property type="project" value="UniProtKB-SubCell"/>
</dbReference>
<evidence type="ECO:0000256" key="11">
    <source>
        <dbReference type="ARBA" id="ARBA00023170"/>
    </source>
</evidence>
<dbReference type="PROSITE" id="PS51034">
    <property type="entry name" value="ZP_2"/>
    <property type="match status" value="1"/>
</dbReference>
<dbReference type="InterPro" id="IPR055356">
    <property type="entry name" value="ZP-N"/>
</dbReference>
<dbReference type="InterPro" id="IPR001507">
    <property type="entry name" value="ZP_dom"/>
</dbReference>
<dbReference type="OMA" id="AQTPKFH"/>
<reference evidence="24" key="1">
    <citation type="submission" date="2011-08" db="EMBL/GenBank/DDBJ databases">
        <title>The draft genome of Latimeria chalumnae.</title>
        <authorList>
            <person name="Di Palma F."/>
            <person name="Alfoldi J."/>
            <person name="Johnson J."/>
            <person name="Berlin A."/>
            <person name="Gnerre S."/>
            <person name="Jaffe D."/>
            <person name="MacCallum I."/>
            <person name="Young S."/>
            <person name="Walker B.J."/>
            <person name="Lander E."/>
            <person name="Lindblad-Toh K."/>
        </authorList>
    </citation>
    <scope>NUCLEOTIDE SEQUENCE [LARGE SCALE GENOMIC DNA]</scope>
    <source>
        <strain evidence="24">Wild caught</strain>
    </source>
</reference>
<proteinExistence type="inferred from homology"/>
<dbReference type="Gene3D" id="2.60.40.4100">
    <property type="entry name" value="Zona pellucida, ZP-C domain"/>
    <property type="match status" value="1"/>
</dbReference>
<dbReference type="SUPFAM" id="SSF57492">
    <property type="entry name" value="Trefoil"/>
    <property type="match status" value="1"/>
</dbReference>
<dbReference type="InterPro" id="IPR017957">
    <property type="entry name" value="P_trefoil_CS"/>
</dbReference>
<keyword evidence="6" id="KW-0165">Cleavage on pair of basic residues</keyword>
<evidence type="ECO:0000256" key="20">
    <source>
        <dbReference type="SAM" id="SignalP"/>
    </source>
</evidence>
<protein>
    <recommendedName>
        <fullName evidence="16">Zona pellucida sperm-binding protein 4</fullName>
    </recommendedName>
    <alternativeName>
        <fullName evidence="18">Zona pellucida glycoprotein 4</fullName>
    </alternativeName>
    <alternativeName>
        <fullName evidence="17">Zona pellucida protein B</fullName>
    </alternativeName>
</protein>